<accession>A0A3P6QVN9</accession>
<name>A0A3P6QVN9_CYLGO</name>
<evidence type="ECO:0000313" key="4">
    <source>
        <dbReference type="Proteomes" id="UP000271889"/>
    </source>
</evidence>
<dbReference type="AlphaFoldDB" id="A0A3P6QVN9"/>
<evidence type="ECO:0000256" key="2">
    <source>
        <dbReference type="SAM" id="MobiDB-lite"/>
    </source>
</evidence>
<proteinExistence type="predicted"/>
<evidence type="ECO:0000313" key="3">
    <source>
        <dbReference type="EMBL" id="VDK46833.1"/>
    </source>
</evidence>
<dbReference type="Proteomes" id="UP000271889">
    <property type="component" value="Unassembled WGS sequence"/>
</dbReference>
<dbReference type="EMBL" id="UYRV01001379">
    <property type="protein sequence ID" value="VDK46833.1"/>
    <property type="molecule type" value="Genomic_DNA"/>
</dbReference>
<evidence type="ECO:0000256" key="1">
    <source>
        <dbReference type="SAM" id="Coils"/>
    </source>
</evidence>
<gene>
    <name evidence="3" type="ORF">CGOC_LOCUS874</name>
</gene>
<keyword evidence="1" id="KW-0175">Coiled coil</keyword>
<sequence length="136" mass="15965">MDSTEEQQPVVRMRGRPLNETNANGNSNGNGSPNTAIQRGLEALQENCSEETEASYIPEIRKLDSQLDHLNDYMSKMEERLKLHNEKLMETLRHQKEEREKRRRSFHEVSTTSFLSAARYMYLLKSLKFDLTNFFH</sequence>
<feature type="region of interest" description="Disordered" evidence="2">
    <location>
        <begin position="1"/>
        <end position="38"/>
    </location>
</feature>
<protein>
    <submittedName>
        <fullName evidence="3">Uncharacterized protein</fullName>
    </submittedName>
</protein>
<feature type="compositionally biased region" description="Low complexity" evidence="2">
    <location>
        <begin position="19"/>
        <end position="36"/>
    </location>
</feature>
<dbReference type="OrthoDB" id="5868102at2759"/>
<organism evidence="3 4">
    <name type="scientific">Cylicostephanus goldi</name>
    <name type="common">Nematode worm</name>
    <dbReference type="NCBI Taxonomy" id="71465"/>
    <lineage>
        <taxon>Eukaryota</taxon>
        <taxon>Metazoa</taxon>
        <taxon>Ecdysozoa</taxon>
        <taxon>Nematoda</taxon>
        <taxon>Chromadorea</taxon>
        <taxon>Rhabditida</taxon>
        <taxon>Rhabditina</taxon>
        <taxon>Rhabditomorpha</taxon>
        <taxon>Strongyloidea</taxon>
        <taxon>Strongylidae</taxon>
        <taxon>Cylicostephanus</taxon>
    </lineage>
</organism>
<feature type="coiled-coil region" evidence="1">
    <location>
        <begin position="60"/>
        <end position="98"/>
    </location>
</feature>
<reference evidence="3 4" key="1">
    <citation type="submission" date="2018-11" db="EMBL/GenBank/DDBJ databases">
        <authorList>
            <consortium name="Pathogen Informatics"/>
        </authorList>
    </citation>
    <scope>NUCLEOTIDE SEQUENCE [LARGE SCALE GENOMIC DNA]</scope>
</reference>
<keyword evidence="4" id="KW-1185">Reference proteome</keyword>